<organism evidence="1 2">
    <name type="scientific">Rosa chinensis</name>
    <name type="common">China rose</name>
    <dbReference type="NCBI Taxonomy" id="74649"/>
    <lineage>
        <taxon>Eukaryota</taxon>
        <taxon>Viridiplantae</taxon>
        <taxon>Streptophyta</taxon>
        <taxon>Embryophyta</taxon>
        <taxon>Tracheophyta</taxon>
        <taxon>Spermatophyta</taxon>
        <taxon>Magnoliopsida</taxon>
        <taxon>eudicotyledons</taxon>
        <taxon>Gunneridae</taxon>
        <taxon>Pentapetalae</taxon>
        <taxon>rosids</taxon>
        <taxon>fabids</taxon>
        <taxon>Rosales</taxon>
        <taxon>Rosaceae</taxon>
        <taxon>Rosoideae</taxon>
        <taxon>Rosoideae incertae sedis</taxon>
        <taxon>Rosa</taxon>
    </lineage>
</organism>
<dbReference type="EMBL" id="PDCK01000039">
    <property type="protein sequence ID" value="PRQ55583.1"/>
    <property type="molecule type" value="Genomic_DNA"/>
</dbReference>
<protein>
    <submittedName>
        <fullName evidence="1">Uncharacterized protein</fullName>
    </submittedName>
</protein>
<dbReference type="Gramene" id="PRQ55583">
    <property type="protein sequence ID" value="PRQ55583"/>
    <property type="gene ID" value="RchiOBHm_Chr1g0326191"/>
</dbReference>
<reference evidence="1 2" key="1">
    <citation type="journal article" date="2018" name="Nat. Genet.">
        <title>The Rosa genome provides new insights in the design of modern roses.</title>
        <authorList>
            <person name="Bendahmane M."/>
        </authorList>
    </citation>
    <scope>NUCLEOTIDE SEQUENCE [LARGE SCALE GENOMIC DNA]</scope>
    <source>
        <strain evidence="2">cv. Old Blush</strain>
    </source>
</reference>
<dbReference type="AlphaFoldDB" id="A0A2P6SA76"/>
<sequence length="95" mass="11010">MWMVGLTIMFSFYAEKFESTPLNIYVLDKLVLQCIAVCFVNSLSLSLIYFFASFSISFHACVYWQLLFSSLFKGIESDQLFPSLLQVVVEELLRE</sequence>
<keyword evidence="2" id="KW-1185">Reference proteome</keyword>
<name>A0A2P6SA76_ROSCH</name>
<dbReference type="Proteomes" id="UP000238479">
    <property type="component" value="Chromosome 1"/>
</dbReference>
<accession>A0A2P6SA76</accession>
<proteinExistence type="predicted"/>
<evidence type="ECO:0000313" key="1">
    <source>
        <dbReference type="EMBL" id="PRQ55583.1"/>
    </source>
</evidence>
<evidence type="ECO:0000313" key="2">
    <source>
        <dbReference type="Proteomes" id="UP000238479"/>
    </source>
</evidence>
<gene>
    <name evidence="1" type="ORF">RchiOBHm_Chr1g0326191</name>
</gene>
<comment type="caution">
    <text evidence="1">The sequence shown here is derived from an EMBL/GenBank/DDBJ whole genome shotgun (WGS) entry which is preliminary data.</text>
</comment>